<comment type="similarity">
    <text evidence="1 6">Belongs to the carbohydrate kinase PfkB family.</text>
</comment>
<dbReference type="Pfam" id="PF00294">
    <property type="entry name" value="PfkB"/>
    <property type="match status" value="1"/>
</dbReference>
<evidence type="ECO:0000259" key="7">
    <source>
        <dbReference type="Pfam" id="PF00294"/>
    </source>
</evidence>
<reference evidence="9" key="4">
    <citation type="submission" date="2017-11" db="EMBL/GenBank/DDBJ databases">
        <title>Complete genome sequence of Serratia sp. ATCC 39006.</title>
        <authorList>
            <person name="Hampton H.G."/>
            <person name="Jackson S.A."/>
            <person name="Jauregui R."/>
            <person name="Poulter G.T.M."/>
            <person name="Salmond G.P.C."/>
            <person name="Fineran P.C."/>
        </authorList>
    </citation>
    <scope>NUCLEOTIDE SEQUENCE</scope>
    <source>
        <strain evidence="9">ATCC 39006</strain>
    </source>
</reference>
<dbReference type="GO" id="GO:0003872">
    <property type="term" value="F:6-phosphofructokinase activity"/>
    <property type="evidence" value="ECO:0007669"/>
    <property type="project" value="TreeGrafter"/>
</dbReference>
<dbReference type="GO" id="GO:0005829">
    <property type="term" value="C:cytosol"/>
    <property type="evidence" value="ECO:0007669"/>
    <property type="project" value="TreeGrafter"/>
</dbReference>
<keyword evidence="2 6" id="KW-0808">Transferase</keyword>
<keyword evidence="5" id="KW-0067">ATP-binding</keyword>
<dbReference type="PIRSF" id="PIRSF000535">
    <property type="entry name" value="1PFK/6PFK/LacC"/>
    <property type="match status" value="1"/>
</dbReference>
<dbReference type="Proteomes" id="UP000017700">
    <property type="component" value="Chromosome"/>
</dbReference>
<dbReference type="Proteomes" id="UP000233778">
    <property type="component" value="Chromosome"/>
</dbReference>
<dbReference type="CDD" id="cd01164">
    <property type="entry name" value="FruK_PfkB_like"/>
    <property type="match status" value="1"/>
</dbReference>
<dbReference type="NCBIfam" id="TIGR03168">
    <property type="entry name" value="1-PFK"/>
    <property type="match status" value="1"/>
</dbReference>
<dbReference type="FunFam" id="3.40.1190.20:FF:000001">
    <property type="entry name" value="Phosphofructokinase"/>
    <property type="match status" value="1"/>
</dbReference>
<evidence type="ECO:0000256" key="6">
    <source>
        <dbReference type="PIRNR" id="PIRNR000535"/>
    </source>
</evidence>
<accession>A0A2I5TQQ4</accession>
<dbReference type="InterPro" id="IPR017583">
    <property type="entry name" value="Tagatose/fructose_Pkinase"/>
</dbReference>
<dbReference type="InterPro" id="IPR029056">
    <property type="entry name" value="Ribokinase-like"/>
</dbReference>
<evidence type="ECO:0000256" key="5">
    <source>
        <dbReference type="ARBA" id="ARBA00022840"/>
    </source>
</evidence>
<dbReference type="STRING" id="104623.Ser39006_01954"/>
<evidence type="ECO:0000313" key="8">
    <source>
        <dbReference type="EMBL" id="AUH02581.1"/>
    </source>
</evidence>
<dbReference type="PROSITE" id="PS00584">
    <property type="entry name" value="PFKB_KINASES_2"/>
    <property type="match status" value="1"/>
</dbReference>
<keyword evidence="10" id="KW-1185">Reference proteome</keyword>
<feature type="domain" description="Carbohydrate kinase PfkB" evidence="7">
    <location>
        <begin position="14"/>
        <end position="296"/>
    </location>
</feature>
<dbReference type="OrthoDB" id="9801219at2"/>
<dbReference type="NCBIfam" id="NF007632">
    <property type="entry name" value="PRK10294.1"/>
    <property type="match status" value="1"/>
</dbReference>
<proteinExistence type="inferred from homology"/>
<name>A0A2I5TQQ4_SERS3</name>
<evidence type="ECO:0000313" key="11">
    <source>
        <dbReference type="Proteomes" id="UP000233778"/>
    </source>
</evidence>
<dbReference type="KEGG" id="serq:CWC46_17680"/>
<dbReference type="EMBL" id="CP025084">
    <property type="protein sequence ID" value="AUH06896.1"/>
    <property type="molecule type" value="Genomic_DNA"/>
</dbReference>
<protein>
    <recommendedName>
        <fullName evidence="6">Phosphofructokinase</fullName>
    </recommendedName>
</protein>
<evidence type="ECO:0000256" key="1">
    <source>
        <dbReference type="ARBA" id="ARBA00010688"/>
    </source>
</evidence>
<dbReference type="EMBL" id="CP025085">
    <property type="protein sequence ID" value="AUH02581.1"/>
    <property type="molecule type" value="Genomic_DNA"/>
</dbReference>
<evidence type="ECO:0000256" key="2">
    <source>
        <dbReference type="ARBA" id="ARBA00022679"/>
    </source>
</evidence>
<dbReference type="InterPro" id="IPR011611">
    <property type="entry name" value="PfkB_dom"/>
</dbReference>
<reference evidence="9 10" key="1">
    <citation type="journal article" date="2013" name="Genome Announc.">
        <title>Draft genome sequence of Serratia sp. strain ATCC 39006, a model bacterium for analysis of the biosynthesis and regulation of prodigiosin, a carbapenem, and gas vesicles.</title>
        <authorList>
            <person name="Fineran P.C."/>
            <person name="Iglesias Cans M.C."/>
            <person name="Ramsay J.P."/>
            <person name="Wilf N.M."/>
            <person name="Cossyleon D."/>
            <person name="McNeil M.B."/>
            <person name="Williamson N.R."/>
            <person name="Monson R.E."/>
            <person name="Becher S.A."/>
            <person name="Stanton J.A."/>
            <person name="Brugger K."/>
            <person name="Brown S.D."/>
            <person name="Salmond G.P."/>
        </authorList>
    </citation>
    <scope>NUCLEOTIDE SEQUENCE [LARGE SCALE GENOMIC DNA]</scope>
    <source>
        <strain evidence="9">ATCC 39006</strain>
        <strain evidence="10">ATCC 39006 / SC 11482</strain>
    </source>
</reference>
<evidence type="ECO:0000256" key="3">
    <source>
        <dbReference type="ARBA" id="ARBA00022741"/>
    </source>
</evidence>
<dbReference type="InterPro" id="IPR002173">
    <property type="entry name" value="Carboh/pur_kinase_PfkB_CS"/>
</dbReference>
<keyword evidence="4 9" id="KW-0418">Kinase</keyword>
<dbReference type="KEGG" id="sera:Ser39006_017680"/>
<organism evidence="9 10">
    <name type="scientific">Serratia sp. (strain ATCC 39006)</name>
    <name type="common">Prodigiosinella confusarubida</name>
    <dbReference type="NCBI Taxonomy" id="104623"/>
    <lineage>
        <taxon>Bacteria</taxon>
        <taxon>Pseudomonadati</taxon>
        <taxon>Pseudomonadota</taxon>
        <taxon>Gammaproteobacteria</taxon>
        <taxon>Enterobacterales</taxon>
        <taxon>Pectobacteriaceae</taxon>
        <taxon>Prodigiosinella</taxon>
    </lineage>
</organism>
<reference evidence="9" key="2">
    <citation type="submission" date="2013-09" db="EMBL/GenBank/DDBJ databases">
        <authorList>
            <person name="Wang G."/>
            <person name="Yang Y."/>
            <person name="Su Y."/>
        </authorList>
    </citation>
    <scope>NUCLEOTIDE SEQUENCE</scope>
    <source>
        <strain evidence="9">ATCC 39006</strain>
    </source>
</reference>
<dbReference type="Gene3D" id="3.40.1190.20">
    <property type="match status" value="1"/>
</dbReference>
<reference evidence="8 11" key="3">
    <citation type="submission" date="2017-11" db="EMBL/GenBank/DDBJ databases">
        <title>Complete genome sequence of Serratia sp. ATCC 39006 LacA.</title>
        <authorList>
            <person name="Hampton H.G."/>
            <person name="Jackson S.A."/>
            <person name="Jauregui R."/>
            <person name="Poulter G.T.M."/>
            <person name="Salmond G.P.C."/>
            <person name="Fineran P.C."/>
        </authorList>
    </citation>
    <scope>NUCLEOTIDE SEQUENCE [LARGE SCALE GENOMIC DNA]</scope>
    <source>
        <strain evidence="8 11">ATCC 39006</strain>
    </source>
</reference>
<dbReference type="AlphaFoldDB" id="A0A2I5TQQ4"/>
<sequence length="321" mass="33992">MLQIFTLTLAPSLDCATTTPRIYPEGKLRCTTPVFEPGGGGINVARAIVHLGGEASAIFPTGGPTGEHLAELLKQEGVGTDTVRTQDWTRQNLHVHADNSGEQYRFVMPGARLTESELEQLLDRVLKLPSGSILVISGSLPPGCDVDKLTHLVKQSQANGLRCIIDSSGPALDACLKLGSLALVKPNQNELSALIGRPLESPDDVYNAASALVKKGATERVVVSLGPQGALGVDHKGRIQFVPPPVKKMSTVGAGDSMVGAMALKLAAGAELDEMVRYGVAAGTAATLNHGTRLCTREDTQRLYDYILQSNMVSHDNITPK</sequence>
<dbReference type="PANTHER" id="PTHR46566">
    <property type="entry name" value="1-PHOSPHOFRUCTOKINASE-RELATED"/>
    <property type="match status" value="1"/>
</dbReference>
<dbReference type="SUPFAM" id="SSF53613">
    <property type="entry name" value="Ribokinase-like"/>
    <property type="match status" value="1"/>
</dbReference>
<gene>
    <name evidence="8" type="ORF">CWC46_17680</name>
    <name evidence="9" type="ORF">Ser39006_017680</name>
</gene>
<evidence type="ECO:0000256" key="4">
    <source>
        <dbReference type="ARBA" id="ARBA00022777"/>
    </source>
</evidence>
<dbReference type="PANTHER" id="PTHR46566:SF2">
    <property type="entry name" value="ATP-DEPENDENT 6-PHOSPHOFRUCTOKINASE ISOZYME 2"/>
    <property type="match status" value="1"/>
</dbReference>
<evidence type="ECO:0000313" key="9">
    <source>
        <dbReference type="EMBL" id="AUH06896.1"/>
    </source>
</evidence>
<dbReference type="PROSITE" id="PS00583">
    <property type="entry name" value="PFKB_KINASES_1"/>
    <property type="match status" value="1"/>
</dbReference>
<keyword evidence="3" id="KW-0547">Nucleotide-binding</keyword>
<dbReference type="GO" id="GO:0005524">
    <property type="term" value="F:ATP binding"/>
    <property type="evidence" value="ECO:0007669"/>
    <property type="project" value="UniProtKB-KW"/>
</dbReference>
<evidence type="ECO:0000313" key="10">
    <source>
        <dbReference type="Proteomes" id="UP000017700"/>
    </source>
</evidence>
<dbReference type="RefSeq" id="WP_021015220.1">
    <property type="nucleotide sequence ID" value="NZ_CP025084.1"/>
</dbReference>